<feature type="domain" description="QsdR TetR regulatory C-terminal" evidence="1">
    <location>
        <begin position="82"/>
        <end position="188"/>
    </location>
</feature>
<name>A0A511M5P3_9NOCA</name>
<evidence type="ECO:0000313" key="2">
    <source>
        <dbReference type="EMBL" id="GEM35974.1"/>
    </source>
</evidence>
<accession>A0A511M5P3</accession>
<organism evidence="2 3">
    <name type="scientific">Nocardia ninae NBRC 108245</name>
    <dbReference type="NCBI Taxonomy" id="1210091"/>
    <lineage>
        <taxon>Bacteria</taxon>
        <taxon>Bacillati</taxon>
        <taxon>Actinomycetota</taxon>
        <taxon>Actinomycetes</taxon>
        <taxon>Mycobacteriales</taxon>
        <taxon>Nocardiaceae</taxon>
        <taxon>Nocardia</taxon>
    </lineage>
</organism>
<dbReference type="InterPro" id="IPR009057">
    <property type="entry name" value="Homeodomain-like_sf"/>
</dbReference>
<proteinExistence type="predicted"/>
<keyword evidence="3" id="KW-1185">Reference proteome</keyword>
<dbReference type="Gene3D" id="1.10.357.10">
    <property type="entry name" value="Tetracycline Repressor, domain 2"/>
    <property type="match status" value="1"/>
</dbReference>
<reference evidence="2 3" key="1">
    <citation type="submission" date="2019-07" db="EMBL/GenBank/DDBJ databases">
        <title>Whole genome shotgun sequence of Nocardia ninae NBRC 108245.</title>
        <authorList>
            <person name="Hosoyama A."/>
            <person name="Uohara A."/>
            <person name="Ohji S."/>
            <person name="Ichikawa N."/>
        </authorList>
    </citation>
    <scope>NUCLEOTIDE SEQUENCE [LARGE SCALE GENOMIC DNA]</scope>
    <source>
        <strain evidence="2 3">NBRC 108245</strain>
    </source>
</reference>
<gene>
    <name evidence="2" type="ORF">NN4_04930</name>
</gene>
<protein>
    <recommendedName>
        <fullName evidence="1">QsdR TetR regulatory C-terminal domain-containing protein</fullName>
    </recommendedName>
</protein>
<dbReference type="EMBL" id="BJXA01000002">
    <property type="protein sequence ID" value="GEM35974.1"/>
    <property type="molecule type" value="Genomic_DNA"/>
</dbReference>
<dbReference type="RefSeq" id="WP_246180669.1">
    <property type="nucleotide sequence ID" value="NZ_BJXA01000002.1"/>
</dbReference>
<dbReference type="SUPFAM" id="SSF46689">
    <property type="entry name" value="Homeodomain-like"/>
    <property type="match status" value="1"/>
</dbReference>
<dbReference type="InterPro" id="IPR041485">
    <property type="entry name" value="TetR_C_36"/>
</dbReference>
<dbReference type="Pfam" id="PF18598">
    <property type="entry name" value="TetR_C_36"/>
    <property type="match status" value="1"/>
</dbReference>
<evidence type="ECO:0000259" key="1">
    <source>
        <dbReference type="Pfam" id="PF18598"/>
    </source>
</evidence>
<dbReference type="Gene3D" id="1.10.10.60">
    <property type="entry name" value="Homeodomain-like"/>
    <property type="match status" value="1"/>
</dbReference>
<sequence length="189" mass="20733">MTSRPPESPIPQLTSVDAVLRAAVEMFLRDGWIDARALAAAAGIGRSTLYRRYGDRTRILGEVIWVIATAGFEDIRRECGGQGAAGVAEIVRRSLYLAAGYPAMRTFVAQHTDTALKVLTSRDGVIQRRFVASIAQVIREEVGEPDDIDAHTLAYAIVRIGESFYFRELITGEPDDIDAAAAVIRRLLE</sequence>
<dbReference type="AlphaFoldDB" id="A0A511M5P3"/>
<evidence type="ECO:0000313" key="3">
    <source>
        <dbReference type="Proteomes" id="UP000321424"/>
    </source>
</evidence>
<comment type="caution">
    <text evidence="2">The sequence shown here is derived from an EMBL/GenBank/DDBJ whole genome shotgun (WGS) entry which is preliminary data.</text>
</comment>
<dbReference type="Proteomes" id="UP000321424">
    <property type="component" value="Unassembled WGS sequence"/>
</dbReference>